<proteinExistence type="predicted"/>
<keyword evidence="2" id="KW-1185">Reference proteome</keyword>
<gene>
    <name evidence="1" type="ORF">KPL71_017275</name>
</gene>
<protein>
    <submittedName>
        <fullName evidence="1">Phosphoglycolate phosphatase 1A</fullName>
    </submittedName>
</protein>
<evidence type="ECO:0000313" key="1">
    <source>
        <dbReference type="EMBL" id="KAH9734113.1"/>
    </source>
</evidence>
<sequence>MLKTMVTSETFLKMIHWKNVVGKKLKKAVLDVLERFNKVDKWRRASWFFLALAWIVKSVAYLNSLRSHYSTIYFVLIQCPMVFLLFAALFLMLYLRQSVLFVCIVQHHPRSGFLVHMGAVILQEIIYRRIHNNPSSIFSFAFLQSVLVLQYTSYSGLNHGLIPADFRGKREEIVQVVVHLQLFLLLVRTIFDGRFLETGVLMIPFLIGIFAVLHLKNVARQSVVDQIQSPQDQVSDSNGDEANNLEAKQEEECAEANESEAKEEGAEACELEAKEEEQEGAETSELEAKEEVADEAKEEGADEANIEEKQEEDSFVFVESSDTLLYASDNDVVAVEFDSLVFGGKNSSFNADGLKKSRSCSRMESFVTKASASAQPLKNADELIDSVETFIFDCDGVIWKGDKLIDGVPETLDMLRSKGKRLVFVTNNSTKSRKQYGKKFETLGLTVTEVKDSFLSIVCLKFHRIPSPNSSEFSQEEIFASSFAAAAYLKSIDFPKDKKVYVVGEDGILKELELAGFQYLGGPEDGGKKIELKPGFLMEHDKDVKFFLSCLLFLCSGLLYLGGGSMVGAFVGSTQREPLVLIGYRITDSSLMDLINNRFGIQKSQICMVGDRLDTDILFGQNGGCKTLLVLSGVTSLSMLQSPNNSIQPDFYTNKISDFLSLKAAAV</sequence>
<name>A0ACB8JNH5_CITSI</name>
<evidence type="ECO:0000313" key="2">
    <source>
        <dbReference type="Proteomes" id="UP000829398"/>
    </source>
</evidence>
<accession>A0ACB8JNH5</accession>
<dbReference type="Proteomes" id="UP000829398">
    <property type="component" value="Chromosome 6"/>
</dbReference>
<organism evidence="1 2">
    <name type="scientific">Citrus sinensis</name>
    <name type="common">Sweet orange</name>
    <name type="synonym">Citrus aurantium var. sinensis</name>
    <dbReference type="NCBI Taxonomy" id="2711"/>
    <lineage>
        <taxon>Eukaryota</taxon>
        <taxon>Viridiplantae</taxon>
        <taxon>Streptophyta</taxon>
        <taxon>Embryophyta</taxon>
        <taxon>Tracheophyta</taxon>
        <taxon>Spermatophyta</taxon>
        <taxon>Magnoliopsida</taxon>
        <taxon>eudicotyledons</taxon>
        <taxon>Gunneridae</taxon>
        <taxon>Pentapetalae</taxon>
        <taxon>rosids</taxon>
        <taxon>malvids</taxon>
        <taxon>Sapindales</taxon>
        <taxon>Rutaceae</taxon>
        <taxon>Aurantioideae</taxon>
        <taxon>Citrus</taxon>
    </lineage>
</organism>
<reference evidence="2" key="1">
    <citation type="journal article" date="2023" name="Hortic. Res.">
        <title>A chromosome-level phased genome enabling allele-level studies in sweet orange: a case study on citrus Huanglongbing tolerance.</title>
        <authorList>
            <person name="Wu B."/>
            <person name="Yu Q."/>
            <person name="Deng Z."/>
            <person name="Duan Y."/>
            <person name="Luo F."/>
            <person name="Gmitter F. Jr."/>
        </authorList>
    </citation>
    <scope>NUCLEOTIDE SEQUENCE [LARGE SCALE GENOMIC DNA]</scope>
    <source>
        <strain evidence="2">cv. Valencia</strain>
    </source>
</reference>
<comment type="caution">
    <text evidence="1">The sequence shown here is derived from an EMBL/GenBank/DDBJ whole genome shotgun (WGS) entry which is preliminary data.</text>
</comment>
<dbReference type="EMBL" id="CM039175">
    <property type="protein sequence ID" value="KAH9734113.1"/>
    <property type="molecule type" value="Genomic_DNA"/>
</dbReference>